<proteinExistence type="predicted"/>
<name>A0A3G5A2F1_9VIRU</name>
<dbReference type="EMBL" id="MK072274">
    <property type="protein sequence ID" value="AYV81406.1"/>
    <property type="molecule type" value="Genomic_DNA"/>
</dbReference>
<gene>
    <name evidence="1" type="ORF">Harvfovirus32_2</name>
</gene>
<accession>A0A3G5A2F1</accession>
<sequence length="58" mass="6583">MNTKKIIYIPNIKSDSHFVHSIQVLLLLKPNRGAIGHRGRSQGIQNDKVKHLILEIAK</sequence>
<evidence type="ECO:0000313" key="1">
    <source>
        <dbReference type="EMBL" id="AYV81406.1"/>
    </source>
</evidence>
<organism evidence="1">
    <name type="scientific">Harvfovirus sp</name>
    <dbReference type="NCBI Taxonomy" id="2487768"/>
    <lineage>
        <taxon>Viruses</taxon>
        <taxon>Varidnaviria</taxon>
        <taxon>Bamfordvirae</taxon>
        <taxon>Nucleocytoviricota</taxon>
        <taxon>Megaviricetes</taxon>
        <taxon>Imitervirales</taxon>
        <taxon>Mimiviridae</taxon>
        <taxon>Klosneuvirinae</taxon>
    </lineage>
</organism>
<protein>
    <submittedName>
        <fullName evidence="1">Uncharacterized protein</fullName>
    </submittedName>
</protein>
<reference evidence="1" key="1">
    <citation type="submission" date="2018-10" db="EMBL/GenBank/DDBJ databases">
        <title>Hidden diversity of soil giant viruses.</title>
        <authorList>
            <person name="Schulz F."/>
            <person name="Alteio L."/>
            <person name="Goudeau D."/>
            <person name="Ryan E.M."/>
            <person name="Malmstrom R.R."/>
            <person name="Blanchard J."/>
            <person name="Woyke T."/>
        </authorList>
    </citation>
    <scope>NUCLEOTIDE SEQUENCE</scope>
    <source>
        <strain evidence="1">HAV1</strain>
    </source>
</reference>